<gene>
    <name evidence="2" type="ORF">RFH988_LOCUS8404</name>
    <name evidence="3" type="ORF">SEV965_LOCUS5262</name>
</gene>
<evidence type="ECO:0000313" key="3">
    <source>
        <dbReference type="EMBL" id="CAF0893583.1"/>
    </source>
</evidence>
<dbReference type="Gene3D" id="2.60.120.260">
    <property type="entry name" value="Galactose-binding domain-like"/>
    <property type="match status" value="1"/>
</dbReference>
<dbReference type="OrthoDB" id="10048451at2759"/>
<dbReference type="EMBL" id="CAJNOO010000283">
    <property type="protein sequence ID" value="CAF0889490.1"/>
    <property type="molecule type" value="Genomic_DNA"/>
</dbReference>
<dbReference type="AlphaFoldDB" id="A0A813YTI4"/>
<comment type="caution">
    <text evidence="2">The sequence shown here is derived from an EMBL/GenBank/DDBJ whole genome shotgun (WGS) entry which is preliminary data.</text>
</comment>
<dbReference type="EMBL" id="CAJNOU010000159">
    <property type="protein sequence ID" value="CAF0893583.1"/>
    <property type="molecule type" value="Genomic_DNA"/>
</dbReference>
<evidence type="ECO:0000313" key="2">
    <source>
        <dbReference type="EMBL" id="CAF0889490.1"/>
    </source>
</evidence>
<dbReference type="Proteomes" id="UP000663889">
    <property type="component" value="Unassembled WGS sequence"/>
</dbReference>
<evidence type="ECO:0000313" key="4">
    <source>
        <dbReference type="Proteomes" id="UP000663882"/>
    </source>
</evidence>
<sequence>MTNTPEDSTPDHEYEKRERQVKDASRAKRRRNEETDDEQRERQVKNAFHQHQHHHRQRSSSLYVAALRDEFPAESYYGTMDSPCMTLLTGTNEIIYGLWNTTAGGSSSLSIPGNSIGTYNPTQTPQHVFDQNNITKYTSYGICNQSAIYSSRCGANTGLYLTLQRGGSLLTGIRFYTANGLPERDPMTITVEGSNQPSSALLLGSSWTLIYNGSSGLNSDPGRYRLGVTETISNNVVYYKSYRLLITSIRNISNAAHYSEVELLGY</sequence>
<feature type="region of interest" description="Disordered" evidence="1">
    <location>
        <begin position="1"/>
        <end position="60"/>
    </location>
</feature>
<organism evidence="2 4">
    <name type="scientific">Rotaria sordida</name>
    <dbReference type="NCBI Taxonomy" id="392033"/>
    <lineage>
        <taxon>Eukaryota</taxon>
        <taxon>Metazoa</taxon>
        <taxon>Spiralia</taxon>
        <taxon>Gnathifera</taxon>
        <taxon>Rotifera</taxon>
        <taxon>Eurotatoria</taxon>
        <taxon>Bdelloidea</taxon>
        <taxon>Philodinida</taxon>
        <taxon>Philodinidae</taxon>
        <taxon>Rotaria</taxon>
    </lineage>
</organism>
<name>A0A813YTI4_9BILA</name>
<reference evidence="2" key="1">
    <citation type="submission" date="2021-02" db="EMBL/GenBank/DDBJ databases">
        <authorList>
            <person name="Nowell W R."/>
        </authorList>
    </citation>
    <scope>NUCLEOTIDE SEQUENCE</scope>
</reference>
<dbReference type="Proteomes" id="UP000663882">
    <property type="component" value="Unassembled WGS sequence"/>
</dbReference>
<evidence type="ECO:0000256" key="1">
    <source>
        <dbReference type="SAM" id="MobiDB-lite"/>
    </source>
</evidence>
<feature type="compositionally biased region" description="Basic and acidic residues" evidence="1">
    <location>
        <begin position="9"/>
        <end position="26"/>
    </location>
</feature>
<accession>A0A813YTI4</accession>
<proteinExistence type="predicted"/>
<protein>
    <submittedName>
        <fullName evidence="2">Uncharacterized protein</fullName>
    </submittedName>
</protein>
<feature type="compositionally biased region" description="Basic residues" evidence="1">
    <location>
        <begin position="48"/>
        <end position="58"/>
    </location>
</feature>